<feature type="transmembrane region" description="Helical" evidence="9">
    <location>
        <begin position="296"/>
        <end position="314"/>
    </location>
</feature>
<dbReference type="STRING" id="158500.BES08_14545"/>
<evidence type="ECO:0000313" key="10">
    <source>
        <dbReference type="EMBL" id="EZP82412.1"/>
    </source>
</evidence>
<dbReference type="NCBIfam" id="TIGR00380">
    <property type="entry name" value="cobal_cbiB"/>
    <property type="match status" value="1"/>
</dbReference>
<comment type="caution">
    <text evidence="10">The sequence shown here is derived from an EMBL/GenBank/DDBJ whole genome shotgun (WGS) entry which is preliminary data.</text>
</comment>
<dbReference type="GO" id="GO:0048472">
    <property type="term" value="F:threonine-phosphate decarboxylase activity"/>
    <property type="evidence" value="ECO:0007669"/>
    <property type="project" value="InterPro"/>
</dbReference>
<keyword evidence="4 9" id="KW-1003">Cell membrane</keyword>
<dbReference type="PANTHER" id="PTHR34308:SF1">
    <property type="entry name" value="COBALAMIN BIOSYNTHESIS PROTEIN CBIB"/>
    <property type="match status" value="1"/>
</dbReference>
<comment type="similarity">
    <text evidence="3 9">Belongs to the CobD/CbiB family.</text>
</comment>
<proteinExistence type="inferred from homology"/>
<dbReference type="InterPro" id="IPR004485">
    <property type="entry name" value="Cobalamin_biosynth_CobD/CbiB"/>
</dbReference>
<dbReference type="PANTHER" id="PTHR34308">
    <property type="entry name" value="COBALAMIN BIOSYNTHESIS PROTEIN CBIB"/>
    <property type="match status" value="1"/>
</dbReference>
<evidence type="ECO:0000256" key="9">
    <source>
        <dbReference type="HAMAP-Rule" id="MF_00024"/>
    </source>
</evidence>
<evidence type="ECO:0000256" key="6">
    <source>
        <dbReference type="ARBA" id="ARBA00022692"/>
    </source>
</evidence>
<organism evidence="10 11">
    <name type="scientific">Novosphingobium resinovorum</name>
    <dbReference type="NCBI Taxonomy" id="158500"/>
    <lineage>
        <taxon>Bacteria</taxon>
        <taxon>Pseudomonadati</taxon>
        <taxon>Pseudomonadota</taxon>
        <taxon>Alphaproteobacteria</taxon>
        <taxon>Sphingomonadales</taxon>
        <taxon>Sphingomonadaceae</taxon>
        <taxon>Novosphingobium</taxon>
    </lineage>
</organism>
<feature type="transmembrane region" description="Helical" evidence="9">
    <location>
        <begin position="208"/>
        <end position="230"/>
    </location>
</feature>
<name>A0A031K1D5_9SPHN</name>
<evidence type="ECO:0000256" key="4">
    <source>
        <dbReference type="ARBA" id="ARBA00022475"/>
    </source>
</evidence>
<evidence type="ECO:0000256" key="1">
    <source>
        <dbReference type="ARBA" id="ARBA00004651"/>
    </source>
</evidence>
<dbReference type="GO" id="GO:0005886">
    <property type="term" value="C:plasma membrane"/>
    <property type="evidence" value="ECO:0007669"/>
    <property type="project" value="UniProtKB-SubCell"/>
</dbReference>
<dbReference type="GO" id="GO:0009236">
    <property type="term" value="P:cobalamin biosynthetic process"/>
    <property type="evidence" value="ECO:0007669"/>
    <property type="project" value="UniProtKB-UniRule"/>
</dbReference>
<gene>
    <name evidence="9 10" type="primary">cobD</name>
    <name evidence="10" type="ORF">BV97_01909</name>
</gene>
<sequence length="315" mass="33260">MAEPIAAAALAIEAVLGWPARLHAVTGHPVGLFARIIRACEHRLNRRDASPAQRRLAGVLATALLVALTGGLTLAIEIAVRALAGASAWPILALLAWPAMAARSLDDHVRPIRDALLRGDLPEARRTVGMIVGRDTRNLDAPATARAAIESLAESFCDGVVAPLFWLLLLGLPGAWMLKAINTADSMIGHREEPYGPYGWAAARLDDLVMLIPARLAGALLCVAGMGAGLRGWRVMARDHARHASPNAGWPEAAMAGALGIRLAGPIAYDGVLADKPWIGEGDIAAPHHLSRALTIYRRACLILGLIAMGIAWLA</sequence>
<dbReference type="PATRIC" id="fig|158500.4.peg.1951"/>
<feature type="transmembrane region" description="Helical" evidence="9">
    <location>
        <begin position="82"/>
        <end position="100"/>
    </location>
</feature>
<evidence type="ECO:0000313" key="11">
    <source>
        <dbReference type="Proteomes" id="UP000024329"/>
    </source>
</evidence>
<dbReference type="Proteomes" id="UP000024329">
    <property type="component" value="Unassembled WGS sequence"/>
</dbReference>
<dbReference type="RefSeq" id="WP_036525408.1">
    <property type="nucleotide sequence ID" value="NZ_JFYZ01000008.1"/>
</dbReference>
<feature type="transmembrane region" description="Helical" evidence="9">
    <location>
        <begin position="156"/>
        <end position="178"/>
    </location>
</feature>
<protein>
    <recommendedName>
        <fullName evidence="9">Cobalamin biosynthesis protein CobD</fullName>
    </recommendedName>
</protein>
<comment type="function">
    <text evidence="9">Converts cobyric acid to cobinamide by the addition of aminopropanol on the F carboxylic group.</text>
</comment>
<evidence type="ECO:0000256" key="8">
    <source>
        <dbReference type="ARBA" id="ARBA00023136"/>
    </source>
</evidence>
<dbReference type="UniPathway" id="UPA00148"/>
<evidence type="ECO:0000256" key="7">
    <source>
        <dbReference type="ARBA" id="ARBA00022989"/>
    </source>
</evidence>
<evidence type="ECO:0000256" key="3">
    <source>
        <dbReference type="ARBA" id="ARBA00006263"/>
    </source>
</evidence>
<keyword evidence="8 9" id="KW-0472">Membrane</keyword>
<keyword evidence="5 9" id="KW-0169">Cobalamin biosynthesis</keyword>
<dbReference type="EMBL" id="JFYZ01000008">
    <property type="protein sequence ID" value="EZP82412.1"/>
    <property type="molecule type" value="Genomic_DNA"/>
</dbReference>
<dbReference type="HAMAP" id="MF_00024">
    <property type="entry name" value="CobD_CbiB"/>
    <property type="match status" value="1"/>
</dbReference>
<keyword evidence="7 9" id="KW-1133">Transmembrane helix</keyword>
<dbReference type="eggNOG" id="COG1270">
    <property type="taxonomic scope" value="Bacteria"/>
</dbReference>
<comment type="pathway">
    <text evidence="2 9">Cofactor biosynthesis; adenosylcobalamin biosynthesis.</text>
</comment>
<evidence type="ECO:0000256" key="2">
    <source>
        <dbReference type="ARBA" id="ARBA00004953"/>
    </source>
</evidence>
<dbReference type="Pfam" id="PF03186">
    <property type="entry name" value="CobD_Cbib"/>
    <property type="match status" value="1"/>
</dbReference>
<reference evidence="10 11" key="1">
    <citation type="submission" date="2014-03" db="EMBL/GenBank/DDBJ databases">
        <title>Whole genome sequence of Novosphingobium resinovorum KF1.</title>
        <authorList>
            <person name="Gan H.M."/>
            <person name="Gan H.Y."/>
            <person name="Chew T.H."/>
            <person name="Savka M.A."/>
        </authorList>
    </citation>
    <scope>NUCLEOTIDE SEQUENCE [LARGE SCALE GENOMIC DNA]</scope>
    <source>
        <strain evidence="10 11">KF1</strain>
    </source>
</reference>
<dbReference type="GO" id="GO:0015420">
    <property type="term" value="F:ABC-type vitamin B12 transporter activity"/>
    <property type="evidence" value="ECO:0007669"/>
    <property type="project" value="UniProtKB-UniRule"/>
</dbReference>
<feature type="transmembrane region" description="Helical" evidence="9">
    <location>
        <begin position="56"/>
        <end position="76"/>
    </location>
</feature>
<keyword evidence="6 9" id="KW-0812">Transmembrane</keyword>
<accession>A0A031K1D5</accession>
<evidence type="ECO:0000256" key="5">
    <source>
        <dbReference type="ARBA" id="ARBA00022573"/>
    </source>
</evidence>
<dbReference type="AlphaFoldDB" id="A0A031K1D5"/>
<comment type="subcellular location">
    <subcellularLocation>
        <location evidence="1 9">Cell membrane</location>
        <topology evidence="1 9">Multi-pass membrane protein</topology>
    </subcellularLocation>
</comment>